<organism evidence="1 2">
    <name type="scientific">Panagrolaimus sp. PS1159</name>
    <dbReference type="NCBI Taxonomy" id="55785"/>
    <lineage>
        <taxon>Eukaryota</taxon>
        <taxon>Metazoa</taxon>
        <taxon>Ecdysozoa</taxon>
        <taxon>Nematoda</taxon>
        <taxon>Chromadorea</taxon>
        <taxon>Rhabditida</taxon>
        <taxon>Tylenchina</taxon>
        <taxon>Panagrolaimomorpha</taxon>
        <taxon>Panagrolaimoidea</taxon>
        <taxon>Panagrolaimidae</taxon>
        <taxon>Panagrolaimus</taxon>
    </lineage>
</organism>
<dbReference type="Proteomes" id="UP000887580">
    <property type="component" value="Unplaced"/>
</dbReference>
<accession>A0AC35GK42</accession>
<sequence length="1382" mass="155223">MFGSRRFGDQQLERLYQTQHSFHSASLILHAISVLVAAFLLLAVNHLFKPDLALLLGLVGASSGIGFQILLYRGNFDKKMSVTNCSVIWLFCVVIGIIPAGGQSSLIPSLIADFLLYTFYSYDLATTVSLATLLSIIQIIGFVLWPIQAFNIHQLLATLLVHSWCHFIGIYLYITRDRLCRAAFLNARSALTSQKESFKESEKMGHLLGSALPEHVIKVVRNQLGVNVPQLYIENYNETTVIYARLFGLETLLSQISMQDAVRVLNEFNAKIDQLVKKNNLVRIQSDAIIVVSGIPEQNSSHAESACQFAWELIHIIRSFCEATTAELYITVGVAVGNVSAGIIGANKWHYDIIGDALNTAMKMQQKANPGCIILSNKTAEAVKLTYGSEKFDDSSKRLIPTARVASNISNALLFPNHRRFSLSTIPQAVNRLLLATTINPIAGNKHDSMVISMNSGEKTLLQGRRKKKHEYFADENVEESEDSDEIINPWTLQFKDVEIEKSFNMVIDRWFIPALAISIFFLIVYGLYQVLVMPRLIASLALIIVTLAAMFVILLMLYVNHFETFCYFITRTALGHTISIVLIITLLFVCGIVNIFSCPPYKINVICHDIFYSITSCVLWMFATTVFIRYISLCHLLTLFLGIGVYCIQMFLTHSDLYVHYSILVEWRIEYDLLIALITFALIIYFQARRNERIIRLDFLSILRSMEEACQLERYVRINEQILINALPHHIAYNFLHRSSAEPYCHLCLSVGVLSLKIGHPSDWYGEDGINRLNQIIYQIDRLLETYLGLEKVRSTHCVYTAAVGVLPEITRNIHDTPFTIGDLLASLTNFAINAKQMVEDEGLEAAIGIDCGSALSVVIGVDRPRYDIIGIPCNGAIQLMKNASQYGIIVSEEIYLALRPRNFNFDHNHSVNVGSRLIGYVFSDALTLKQRNQGISQNVHKVQSEKSFDRSESAIHLHEETTQCTSVPMDQSSLSCPPPHDPQHFLPSIPANATTIGVTAHNPLEMFTSMNSSMSSDMYSIDISVESDSEIQWITPESVIYEKMQGKQILSTSNDNSTKSSHESLGPSTSINYKSDRVKQYSNFSENHRELPFNFSGKMKRRRLKPSLSRNGPRIPNWLSSKNSVNSALQSREGSVTALERLNAAAQRVDRMLQELAHVGGIESCNGNFENPFPTSFAGLNASSRSINIDNRRELSSACHTEYDNAESEGACSDPEMVTSTKLVELKHALRGYKNREKLQDDKKKESVEKFFQRKFRQPYDNGNEADVDSNCSSVASSTMLDKLRWKSIHSIGYENEYEFASDCDEQQAVNSKLLPALRREPKTKSVGDDANFIPMDASDSESEHHQATIQNEVTALTQDIYKNFGEYQLSTFSDMDASG</sequence>
<dbReference type="WBParaSite" id="PS1159_v2.g5915.t1">
    <property type="protein sequence ID" value="PS1159_v2.g5915.t1"/>
    <property type="gene ID" value="PS1159_v2.g5915"/>
</dbReference>
<name>A0AC35GK42_9BILA</name>
<protein>
    <submittedName>
        <fullName evidence="2">Adenylate cyclase</fullName>
    </submittedName>
</protein>
<reference evidence="2" key="1">
    <citation type="submission" date="2022-11" db="UniProtKB">
        <authorList>
            <consortium name="WormBaseParasite"/>
        </authorList>
    </citation>
    <scope>IDENTIFICATION</scope>
</reference>
<proteinExistence type="predicted"/>
<evidence type="ECO:0000313" key="1">
    <source>
        <dbReference type="Proteomes" id="UP000887580"/>
    </source>
</evidence>
<evidence type="ECO:0000313" key="2">
    <source>
        <dbReference type="WBParaSite" id="PS1159_v2.g5915.t1"/>
    </source>
</evidence>